<keyword evidence="2" id="KW-1185">Reference proteome</keyword>
<evidence type="ECO:0000313" key="2">
    <source>
        <dbReference type="Proteomes" id="UP000240568"/>
    </source>
</evidence>
<sequence length="356" mass="40287">MMTSKPVMSATQIENRRVTGVRNKVTAALQGGFDAMRVPRPDQSHVRDAFRFIANQVLHAGAQFKYEDTKPSHAAAYDIIRQYEIKLTGPQARIARPDVIVDFEDLLRPNLQAVWPSVLRNLTITNSLLRNPDSNVFSPDPDANTQNLMNSLAFWFTELGLKNMLIDPSIVEHTNLVSINVVTAASHYDLSACDWEYRNRLYGRSYEPDTQEVPDWKKPAPSNCTCNTSSYDDDCPAHDTGDDIDDEVPAFYTDRYIVEFEHSLRDVDFNAERPAPVALDSVQQKQRFKKAKSKTPRGGTFDFMPQWYVLDEREAKGVYFAVVLMSRSTVGIPVVTATTREALAIAEVLHSFEFDK</sequence>
<proteinExistence type="predicted"/>
<gene>
    <name evidence="1" type="ORF">Y3_294</name>
</gene>
<evidence type="ECO:0000313" key="1">
    <source>
        <dbReference type="EMBL" id="ARW58934.1"/>
    </source>
</evidence>
<organism evidence="1 2">
    <name type="scientific">Erwinia phage vB_EamM_Y3</name>
    <dbReference type="NCBI Taxonomy" id="1983553"/>
    <lineage>
        <taxon>Viruses</taxon>
        <taxon>Duplodnaviria</taxon>
        <taxon>Heunggongvirae</taxon>
        <taxon>Uroviricota</taxon>
        <taxon>Caudoviricetes</taxon>
        <taxon>Sasquatchvirus</taxon>
        <taxon>Sasquatchvirus Y3</taxon>
    </lineage>
</organism>
<dbReference type="EMBL" id="KY984068">
    <property type="protein sequence ID" value="ARW58934.1"/>
    <property type="molecule type" value="Genomic_DNA"/>
</dbReference>
<accession>A0A2H4IBM8</accession>
<name>A0A2H4IBM8_9CAUD</name>
<dbReference type="Proteomes" id="UP000240568">
    <property type="component" value="Segment"/>
</dbReference>
<reference evidence="1 2" key="1">
    <citation type="submission" date="2017-04" db="EMBL/GenBank/DDBJ databases">
        <authorList>
            <person name="Afonso C.L."/>
            <person name="Miller P.J."/>
            <person name="Scott M.A."/>
            <person name="Spackman E."/>
            <person name="Goraichik I."/>
            <person name="Dimitrov K.M."/>
            <person name="Suarez D.L."/>
            <person name="Swayne D.E."/>
        </authorList>
    </citation>
    <scope>NUCLEOTIDE SEQUENCE [LARGE SCALE GENOMIC DNA]</scope>
</reference>
<protein>
    <submittedName>
        <fullName evidence="1">Uncharacterized protein</fullName>
    </submittedName>
</protein>